<organism evidence="1 2">
    <name type="scientific">Caerostris darwini</name>
    <dbReference type="NCBI Taxonomy" id="1538125"/>
    <lineage>
        <taxon>Eukaryota</taxon>
        <taxon>Metazoa</taxon>
        <taxon>Ecdysozoa</taxon>
        <taxon>Arthropoda</taxon>
        <taxon>Chelicerata</taxon>
        <taxon>Arachnida</taxon>
        <taxon>Araneae</taxon>
        <taxon>Araneomorphae</taxon>
        <taxon>Entelegynae</taxon>
        <taxon>Araneoidea</taxon>
        <taxon>Araneidae</taxon>
        <taxon>Caerostris</taxon>
    </lineage>
</organism>
<dbReference type="Proteomes" id="UP001054837">
    <property type="component" value="Unassembled WGS sequence"/>
</dbReference>
<reference evidence="1 2" key="1">
    <citation type="submission" date="2021-06" db="EMBL/GenBank/DDBJ databases">
        <title>Caerostris darwini draft genome.</title>
        <authorList>
            <person name="Kono N."/>
            <person name="Arakawa K."/>
        </authorList>
    </citation>
    <scope>NUCLEOTIDE SEQUENCE [LARGE SCALE GENOMIC DNA]</scope>
</reference>
<protein>
    <submittedName>
        <fullName evidence="1">Uncharacterized protein</fullName>
    </submittedName>
</protein>
<keyword evidence="2" id="KW-1185">Reference proteome</keyword>
<sequence>MISGAGLLPPPVGPSSLQIYYDMNMFNESDWAVDENHSINNKSGGRGGGVGPPTIRRKKIYAGKRFPKMVIPDNAVTGVGFLSDLTKLGDILVF</sequence>
<dbReference type="EMBL" id="BPLQ01010622">
    <property type="protein sequence ID" value="GIY51953.1"/>
    <property type="molecule type" value="Genomic_DNA"/>
</dbReference>
<evidence type="ECO:0000313" key="1">
    <source>
        <dbReference type="EMBL" id="GIY51953.1"/>
    </source>
</evidence>
<dbReference type="AlphaFoldDB" id="A0AAV4U2D1"/>
<evidence type="ECO:0000313" key="2">
    <source>
        <dbReference type="Proteomes" id="UP001054837"/>
    </source>
</evidence>
<accession>A0AAV4U2D1</accession>
<comment type="caution">
    <text evidence="1">The sequence shown here is derived from an EMBL/GenBank/DDBJ whole genome shotgun (WGS) entry which is preliminary data.</text>
</comment>
<name>A0AAV4U2D1_9ARAC</name>
<proteinExistence type="predicted"/>
<gene>
    <name evidence="1" type="ORF">CDAR_597221</name>
</gene>